<dbReference type="AlphaFoldDB" id="A0A8J5WQJ2"/>
<protein>
    <submittedName>
        <fullName evidence="2">Uncharacterized protein</fullName>
    </submittedName>
</protein>
<reference evidence="2" key="2">
    <citation type="submission" date="2021-02" db="EMBL/GenBank/DDBJ databases">
        <authorList>
            <person name="Kimball J.A."/>
            <person name="Haas M.W."/>
            <person name="Macchietto M."/>
            <person name="Kono T."/>
            <person name="Duquette J."/>
            <person name="Shao M."/>
        </authorList>
    </citation>
    <scope>NUCLEOTIDE SEQUENCE</scope>
    <source>
        <tissue evidence="2">Fresh leaf tissue</tissue>
    </source>
</reference>
<feature type="region of interest" description="Disordered" evidence="1">
    <location>
        <begin position="58"/>
        <end position="94"/>
    </location>
</feature>
<comment type="caution">
    <text evidence="2">The sequence shown here is derived from an EMBL/GenBank/DDBJ whole genome shotgun (WGS) entry which is preliminary data.</text>
</comment>
<keyword evidence="3" id="KW-1185">Reference proteome</keyword>
<proteinExistence type="predicted"/>
<feature type="region of interest" description="Disordered" evidence="1">
    <location>
        <begin position="1"/>
        <end position="37"/>
    </location>
</feature>
<sequence>MGATCGGWGGREGARAPSAVRAQRAASEPVAARSGPLMASRGRAHWFPVGAPCAARDCDSAVRGRPPRPHPRSHPDQRSAARHVTCVGQSPARQPDRACTARARAGAAAGTTSVFLPSLAAGCSTAQWLMAATFKVHFTTRRVSIRVE</sequence>
<dbReference type="EMBL" id="JAAALK010000080">
    <property type="protein sequence ID" value="KAG8092209.1"/>
    <property type="molecule type" value="Genomic_DNA"/>
</dbReference>
<accession>A0A8J5WQJ2</accession>
<evidence type="ECO:0000313" key="2">
    <source>
        <dbReference type="EMBL" id="KAG8092209.1"/>
    </source>
</evidence>
<gene>
    <name evidence="2" type="ORF">GUJ93_ZPchr0012g19367</name>
</gene>
<reference evidence="2" key="1">
    <citation type="journal article" date="2021" name="bioRxiv">
        <title>Whole Genome Assembly and Annotation of Northern Wild Rice, Zizania palustris L., Supports a Whole Genome Duplication in the Zizania Genus.</title>
        <authorList>
            <person name="Haas M."/>
            <person name="Kono T."/>
            <person name="Macchietto M."/>
            <person name="Millas R."/>
            <person name="McGilp L."/>
            <person name="Shao M."/>
            <person name="Duquette J."/>
            <person name="Hirsch C.N."/>
            <person name="Kimball J."/>
        </authorList>
    </citation>
    <scope>NUCLEOTIDE SEQUENCE</scope>
    <source>
        <tissue evidence="2">Fresh leaf tissue</tissue>
    </source>
</reference>
<dbReference type="Proteomes" id="UP000729402">
    <property type="component" value="Unassembled WGS sequence"/>
</dbReference>
<evidence type="ECO:0000256" key="1">
    <source>
        <dbReference type="SAM" id="MobiDB-lite"/>
    </source>
</evidence>
<feature type="compositionally biased region" description="Gly residues" evidence="1">
    <location>
        <begin position="1"/>
        <end position="11"/>
    </location>
</feature>
<organism evidence="2 3">
    <name type="scientific">Zizania palustris</name>
    <name type="common">Northern wild rice</name>
    <dbReference type="NCBI Taxonomy" id="103762"/>
    <lineage>
        <taxon>Eukaryota</taxon>
        <taxon>Viridiplantae</taxon>
        <taxon>Streptophyta</taxon>
        <taxon>Embryophyta</taxon>
        <taxon>Tracheophyta</taxon>
        <taxon>Spermatophyta</taxon>
        <taxon>Magnoliopsida</taxon>
        <taxon>Liliopsida</taxon>
        <taxon>Poales</taxon>
        <taxon>Poaceae</taxon>
        <taxon>BOP clade</taxon>
        <taxon>Oryzoideae</taxon>
        <taxon>Oryzeae</taxon>
        <taxon>Zizaniinae</taxon>
        <taxon>Zizania</taxon>
    </lineage>
</organism>
<evidence type="ECO:0000313" key="3">
    <source>
        <dbReference type="Proteomes" id="UP000729402"/>
    </source>
</evidence>
<name>A0A8J5WQJ2_ZIZPA</name>